<dbReference type="InterPro" id="IPR027417">
    <property type="entry name" value="P-loop_NTPase"/>
</dbReference>
<evidence type="ECO:0000256" key="3">
    <source>
        <dbReference type="ARBA" id="ARBA00022475"/>
    </source>
</evidence>
<gene>
    <name evidence="14" type="ORF">BW730_09255</name>
</gene>
<keyword evidence="9 11" id="KW-0472">Membrane</keyword>
<keyword evidence="4" id="KW-0997">Cell inner membrane</keyword>
<evidence type="ECO:0000256" key="5">
    <source>
        <dbReference type="ARBA" id="ARBA00022692"/>
    </source>
</evidence>
<protein>
    <submittedName>
        <fullName evidence="14">ABC transporter</fullName>
    </submittedName>
</protein>
<dbReference type="GO" id="GO:0015421">
    <property type="term" value="F:ABC-type oligopeptide transporter activity"/>
    <property type="evidence" value="ECO:0007669"/>
    <property type="project" value="TreeGrafter"/>
</dbReference>
<keyword evidence="15" id="KW-1185">Reference proteome</keyword>
<dbReference type="EMBL" id="CP019606">
    <property type="protein sequence ID" value="AQP47651.1"/>
    <property type="molecule type" value="Genomic_DNA"/>
</dbReference>
<dbReference type="SUPFAM" id="SSF90123">
    <property type="entry name" value="ABC transporter transmembrane region"/>
    <property type="match status" value="1"/>
</dbReference>
<name>A0A1Q2CNF7_9ACTN</name>
<evidence type="ECO:0000256" key="2">
    <source>
        <dbReference type="ARBA" id="ARBA00022448"/>
    </source>
</evidence>
<dbReference type="Pfam" id="PF00664">
    <property type="entry name" value="ABC_membrane"/>
    <property type="match status" value="1"/>
</dbReference>
<dbReference type="PANTHER" id="PTHR43394:SF1">
    <property type="entry name" value="ATP-BINDING CASSETTE SUB-FAMILY B MEMBER 10, MITOCHONDRIAL"/>
    <property type="match status" value="1"/>
</dbReference>
<dbReference type="AlphaFoldDB" id="A0A1Q2CNF7"/>
<evidence type="ECO:0000313" key="14">
    <source>
        <dbReference type="EMBL" id="AQP47651.1"/>
    </source>
</evidence>
<feature type="domain" description="ABC transporter" evidence="12">
    <location>
        <begin position="350"/>
        <end position="584"/>
    </location>
</feature>
<dbReference type="Pfam" id="PF00005">
    <property type="entry name" value="ABC_tran"/>
    <property type="match status" value="1"/>
</dbReference>
<dbReference type="Proteomes" id="UP000188145">
    <property type="component" value="Chromosome"/>
</dbReference>
<feature type="transmembrane region" description="Helical" evidence="11">
    <location>
        <begin position="253"/>
        <end position="280"/>
    </location>
</feature>
<dbReference type="PROSITE" id="PS50893">
    <property type="entry name" value="ABC_TRANSPORTER_2"/>
    <property type="match status" value="1"/>
</dbReference>
<keyword evidence="8 11" id="KW-1133">Transmembrane helix</keyword>
<dbReference type="SMART" id="SM00382">
    <property type="entry name" value="AAA"/>
    <property type="match status" value="1"/>
</dbReference>
<evidence type="ECO:0000256" key="8">
    <source>
        <dbReference type="ARBA" id="ARBA00022989"/>
    </source>
</evidence>
<organism evidence="14 15">
    <name type="scientific">Tessaracoccus aquimaris</name>
    <dbReference type="NCBI Taxonomy" id="1332264"/>
    <lineage>
        <taxon>Bacteria</taxon>
        <taxon>Bacillati</taxon>
        <taxon>Actinomycetota</taxon>
        <taxon>Actinomycetes</taxon>
        <taxon>Propionibacteriales</taxon>
        <taxon>Propionibacteriaceae</taxon>
        <taxon>Tessaracoccus</taxon>
    </lineage>
</organism>
<keyword evidence="5 11" id="KW-0812">Transmembrane</keyword>
<proteinExistence type="inferred from homology"/>
<comment type="similarity">
    <text evidence="10">Belongs to the ABC transporter superfamily. Siderophore-Fe(3+) uptake transporter (SIUT) (TC 3.A.1.21) family.</text>
</comment>
<evidence type="ECO:0000259" key="12">
    <source>
        <dbReference type="PROSITE" id="PS50893"/>
    </source>
</evidence>
<dbReference type="InterPro" id="IPR003439">
    <property type="entry name" value="ABC_transporter-like_ATP-bd"/>
</dbReference>
<dbReference type="GO" id="GO:0016887">
    <property type="term" value="F:ATP hydrolysis activity"/>
    <property type="evidence" value="ECO:0007669"/>
    <property type="project" value="InterPro"/>
</dbReference>
<comment type="subcellular location">
    <subcellularLocation>
        <location evidence="1">Cell inner membrane</location>
        <topology evidence="1">Multi-pass membrane protein</topology>
    </subcellularLocation>
</comment>
<dbReference type="Gene3D" id="1.20.1560.10">
    <property type="entry name" value="ABC transporter type 1, transmembrane domain"/>
    <property type="match status" value="1"/>
</dbReference>
<evidence type="ECO:0000256" key="9">
    <source>
        <dbReference type="ARBA" id="ARBA00023136"/>
    </source>
</evidence>
<dbReference type="InterPro" id="IPR003593">
    <property type="entry name" value="AAA+_ATPase"/>
</dbReference>
<dbReference type="PROSITE" id="PS00211">
    <property type="entry name" value="ABC_TRANSPORTER_1"/>
    <property type="match status" value="1"/>
</dbReference>
<dbReference type="OrthoDB" id="9806127at2"/>
<feature type="transmembrane region" description="Helical" evidence="11">
    <location>
        <begin position="35"/>
        <end position="60"/>
    </location>
</feature>
<feature type="transmembrane region" description="Helical" evidence="11">
    <location>
        <begin position="292"/>
        <end position="313"/>
    </location>
</feature>
<evidence type="ECO:0000256" key="10">
    <source>
        <dbReference type="ARBA" id="ARBA00023455"/>
    </source>
</evidence>
<dbReference type="InterPro" id="IPR017871">
    <property type="entry name" value="ABC_transporter-like_CS"/>
</dbReference>
<keyword evidence="6" id="KW-0547">Nucleotide-binding</keyword>
<sequence>MLPARSRTYALATPAPRRAAVLRFVPYIKPYTWQFVMSFTLAPIGVLVSVAMPLLLGAVVDGPIAHRDIPGLLWYALALLALGAADAGLSFIRRWVMSRATSHIEANIRLDLFDKLQRLPMGFHKSWESGQLLSRMMSDLGLLRRFMSFGLVMLFMNSIHIVVVVVIMVVKLWQVGLAVMIAVIPVVIATFALMGRFGTLSRRLQDETGDVASAAEESLHGVRVIRSFGRSRYVFKGYDERARKLRDTGVKRMNLASILWTLLEVFPNVLLLVVLVGIGLAVPGGGISAGDAVAFVTLLLSLAWPVGSLGYLLSFAREAATAADRVVEVFDAPVSIASGEARIAEPRGRLELRDVGYQFDDADEPTLDGLNLTLEPGETVALVGGTGSGKSTLVSLIPRLADVTSGQILLDGVDLRDLDLTQLRSLVGAAFEDPILFSMSARENLTLGRADASEEDIEEAVRVARAEFVYDLPWGLDTRLGEQGLSLSGGQRQRLALARAILVRPRILVLDDTLSALDIHTEAEVEEALKSTLVGVTGIVVAHRASTVLLADRVAVLVEGRIAHVGAHQDLLATVPEYRELLAADYSIAMGGDDK</sequence>
<keyword evidence="2" id="KW-0813">Transport</keyword>
<evidence type="ECO:0000313" key="15">
    <source>
        <dbReference type="Proteomes" id="UP000188145"/>
    </source>
</evidence>
<dbReference type="InterPro" id="IPR011527">
    <property type="entry name" value="ABC1_TM_dom"/>
</dbReference>
<dbReference type="GO" id="GO:0005886">
    <property type="term" value="C:plasma membrane"/>
    <property type="evidence" value="ECO:0007669"/>
    <property type="project" value="UniProtKB-SubCell"/>
</dbReference>
<feature type="domain" description="ABC transmembrane type-1" evidence="13">
    <location>
        <begin position="44"/>
        <end position="318"/>
    </location>
</feature>
<keyword evidence="3" id="KW-1003">Cell membrane</keyword>
<dbReference type="KEGG" id="tes:BW730_09255"/>
<dbReference type="SUPFAM" id="SSF52540">
    <property type="entry name" value="P-loop containing nucleoside triphosphate hydrolases"/>
    <property type="match status" value="1"/>
</dbReference>
<dbReference type="InterPro" id="IPR039421">
    <property type="entry name" value="Type_1_exporter"/>
</dbReference>
<dbReference type="Gene3D" id="3.40.50.300">
    <property type="entry name" value="P-loop containing nucleotide triphosphate hydrolases"/>
    <property type="match status" value="1"/>
</dbReference>
<dbReference type="InterPro" id="IPR036640">
    <property type="entry name" value="ABC1_TM_sf"/>
</dbReference>
<feature type="transmembrane region" description="Helical" evidence="11">
    <location>
        <begin position="72"/>
        <end position="92"/>
    </location>
</feature>
<reference evidence="15" key="1">
    <citation type="submission" date="2017-02" db="EMBL/GenBank/DDBJ databases">
        <title>Tessaracoccus aquaemaris sp. nov., isolated from the intestine of a Korean rockfish, Sebastes schlegelii, in a marine aquaculture pond.</title>
        <authorList>
            <person name="Tak E.J."/>
            <person name="Bae J.-W."/>
        </authorList>
    </citation>
    <scope>NUCLEOTIDE SEQUENCE [LARGE SCALE GENOMIC DNA]</scope>
    <source>
        <strain evidence="15">NSG39</strain>
    </source>
</reference>
<evidence type="ECO:0000256" key="11">
    <source>
        <dbReference type="SAM" id="Phobius"/>
    </source>
</evidence>
<dbReference type="CDD" id="cd18543">
    <property type="entry name" value="ABC_6TM_Rv0194_D1_like"/>
    <property type="match status" value="1"/>
</dbReference>
<dbReference type="RefSeq" id="WP_077685980.1">
    <property type="nucleotide sequence ID" value="NZ_CP019606.1"/>
</dbReference>
<evidence type="ECO:0000256" key="1">
    <source>
        <dbReference type="ARBA" id="ARBA00004429"/>
    </source>
</evidence>
<accession>A0A1Q2CNF7</accession>
<dbReference type="GO" id="GO:0005524">
    <property type="term" value="F:ATP binding"/>
    <property type="evidence" value="ECO:0007669"/>
    <property type="project" value="UniProtKB-KW"/>
</dbReference>
<dbReference type="PROSITE" id="PS50929">
    <property type="entry name" value="ABC_TM1F"/>
    <property type="match status" value="1"/>
</dbReference>
<dbReference type="FunFam" id="3.40.50.300:FF:000221">
    <property type="entry name" value="Multidrug ABC transporter ATP-binding protein"/>
    <property type="match status" value="1"/>
</dbReference>
<dbReference type="STRING" id="1332264.BW730_09255"/>
<keyword evidence="7" id="KW-0067">ATP-binding</keyword>
<feature type="transmembrane region" description="Helical" evidence="11">
    <location>
        <begin position="175"/>
        <end position="194"/>
    </location>
</feature>
<feature type="transmembrane region" description="Helical" evidence="11">
    <location>
        <begin position="146"/>
        <end position="169"/>
    </location>
</feature>
<evidence type="ECO:0000256" key="4">
    <source>
        <dbReference type="ARBA" id="ARBA00022519"/>
    </source>
</evidence>
<evidence type="ECO:0000256" key="6">
    <source>
        <dbReference type="ARBA" id="ARBA00022741"/>
    </source>
</evidence>
<evidence type="ECO:0000256" key="7">
    <source>
        <dbReference type="ARBA" id="ARBA00022840"/>
    </source>
</evidence>
<evidence type="ECO:0000259" key="13">
    <source>
        <dbReference type="PROSITE" id="PS50929"/>
    </source>
</evidence>
<dbReference type="PANTHER" id="PTHR43394">
    <property type="entry name" value="ATP-DEPENDENT PERMEASE MDL1, MITOCHONDRIAL"/>
    <property type="match status" value="1"/>
</dbReference>